<feature type="non-terminal residue" evidence="1">
    <location>
        <position position="1"/>
    </location>
</feature>
<dbReference type="AlphaFoldDB" id="A0A232FP51"/>
<dbReference type="Proteomes" id="UP000215335">
    <property type="component" value="Unassembled WGS sequence"/>
</dbReference>
<protein>
    <submittedName>
        <fullName evidence="1">Uncharacterized protein</fullName>
    </submittedName>
</protein>
<organism evidence="1 2">
    <name type="scientific">Trichomalopsis sarcophagae</name>
    <dbReference type="NCBI Taxonomy" id="543379"/>
    <lineage>
        <taxon>Eukaryota</taxon>
        <taxon>Metazoa</taxon>
        <taxon>Ecdysozoa</taxon>
        <taxon>Arthropoda</taxon>
        <taxon>Hexapoda</taxon>
        <taxon>Insecta</taxon>
        <taxon>Pterygota</taxon>
        <taxon>Neoptera</taxon>
        <taxon>Endopterygota</taxon>
        <taxon>Hymenoptera</taxon>
        <taxon>Apocrita</taxon>
        <taxon>Proctotrupomorpha</taxon>
        <taxon>Chalcidoidea</taxon>
        <taxon>Pteromalidae</taxon>
        <taxon>Pteromalinae</taxon>
        <taxon>Trichomalopsis</taxon>
    </lineage>
</organism>
<evidence type="ECO:0000313" key="1">
    <source>
        <dbReference type="EMBL" id="OXU32228.1"/>
    </source>
</evidence>
<name>A0A232FP51_9HYME</name>
<evidence type="ECO:0000313" key="2">
    <source>
        <dbReference type="Proteomes" id="UP000215335"/>
    </source>
</evidence>
<sequence length="82" mass="9891">CFEWEKYLGLRLFWAGFFPEFSFRVIPGFPLPQSCFEWEKYLGLRLFWAGFFPEFSFRVIPGFPLPQRCEPGRNQSSIWRAK</sequence>
<dbReference type="EMBL" id="NNAY01000004">
    <property type="protein sequence ID" value="OXU32228.1"/>
    <property type="molecule type" value="Genomic_DNA"/>
</dbReference>
<accession>A0A232FP51</accession>
<gene>
    <name evidence="1" type="ORF">TSAR_008022</name>
</gene>
<comment type="caution">
    <text evidence="1">The sequence shown here is derived from an EMBL/GenBank/DDBJ whole genome shotgun (WGS) entry which is preliminary data.</text>
</comment>
<reference evidence="1 2" key="1">
    <citation type="journal article" date="2017" name="Curr. Biol.">
        <title>The Evolution of Venom by Co-option of Single-Copy Genes.</title>
        <authorList>
            <person name="Martinson E.O."/>
            <person name="Mrinalini"/>
            <person name="Kelkar Y.D."/>
            <person name="Chang C.H."/>
            <person name="Werren J.H."/>
        </authorList>
    </citation>
    <scope>NUCLEOTIDE SEQUENCE [LARGE SCALE GENOMIC DNA]</scope>
    <source>
        <strain evidence="1 2">Alberta</strain>
        <tissue evidence="1">Whole body</tissue>
    </source>
</reference>
<keyword evidence="2" id="KW-1185">Reference proteome</keyword>
<proteinExistence type="predicted"/>